<dbReference type="Gene3D" id="3.40.30.10">
    <property type="entry name" value="Glutaredoxin"/>
    <property type="match status" value="1"/>
</dbReference>
<dbReference type="PANTHER" id="PTHR12289:SF32">
    <property type="entry name" value="GST_C_6 DOMAIN-CONTAINING PROTEIN"/>
    <property type="match status" value="1"/>
</dbReference>
<keyword evidence="5" id="KW-1185">Reference proteome</keyword>
<reference evidence="5" key="1">
    <citation type="submission" date="2022-10" db="EMBL/GenBank/DDBJ databases">
        <title>Genome assembly of Pristionchus species.</title>
        <authorList>
            <person name="Yoshida K."/>
            <person name="Sommer R.J."/>
        </authorList>
    </citation>
    <scope>NUCLEOTIDE SEQUENCE [LARGE SCALE GENOMIC DNA]</scope>
    <source>
        <strain evidence="5">RS5460</strain>
    </source>
</reference>
<dbReference type="InterPro" id="IPR033468">
    <property type="entry name" value="Metaxin_GST"/>
</dbReference>
<dbReference type="InterPro" id="IPR040079">
    <property type="entry name" value="Glutathione_S-Trfase"/>
</dbReference>
<evidence type="ECO:0000313" key="5">
    <source>
        <dbReference type="Proteomes" id="UP001328107"/>
    </source>
</evidence>
<proteinExistence type="inferred from homology"/>
<sequence length="286" mass="32572">FLALPYLYSSLDYCTNSIILVMTSVLSHRLPVTGRFISTAVLKTKWKSDVIYLYQFPRSPVVPNLSPYCLKLETYLRIKNIKYEIIESYRLKSEKGLMPFIELNGRQIPDSGIIIRHLEKHFDCADRLTEEEKGVARAVDRMLDCSTLHAIQLDRLVKNGNGRLFASRAVSGLPLPGFITDRIGERMAAIMGRRMRGALGRLSDEEIRELLKIDLTAINSIVGDKRFLFGDIPSAADCSVFGHVASTYFLPYRQTLSDALDDDLPSLKGLINRIRIHYYPEWKDPQ</sequence>
<dbReference type="SFLD" id="SFLDS00019">
    <property type="entry name" value="Glutathione_Transferase_(cytos"/>
    <property type="match status" value="1"/>
</dbReference>
<dbReference type="Proteomes" id="UP001328107">
    <property type="component" value="Unassembled WGS sequence"/>
</dbReference>
<dbReference type="PANTHER" id="PTHR12289">
    <property type="entry name" value="METAXIN RELATED"/>
    <property type="match status" value="1"/>
</dbReference>
<dbReference type="CDD" id="cd03080">
    <property type="entry name" value="GST_N_Metaxin_like"/>
    <property type="match status" value="1"/>
</dbReference>
<evidence type="ECO:0000259" key="2">
    <source>
        <dbReference type="Pfam" id="PF17171"/>
    </source>
</evidence>
<dbReference type="AlphaFoldDB" id="A0AAN5CA59"/>
<comment type="caution">
    <text evidence="4">The sequence shown here is derived from an EMBL/GenBank/DDBJ whole genome shotgun (WGS) entry which is preliminary data.</text>
</comment>
<name>A0AAN5CA59_9BILA</name>
<feature type="non-terminal residue" evidence="4">
    <location>
        <position position="1"/>
    </location>
</feature>
<dbReference type="InterPro" id="IPR036249">
    <property type="entry name" value="Thioredoxin-like_sf"/>
</dbReference>
<dbReference type="SUPFAM" id="SSF52833">
    <property type="entry name" value="Thioredoxin-like"/>
    <property type="match status" value="1"/>
</dbReference>
<protein>
    <recommendedName>
        <fullName evidence="6">Glutathione S-transferase</fullName>
    </recommendedName>
</protein>
<dbReference type="Pfam" id="PF17172">
    <property type="entry name" value="GST_N_4"/>
    <property type="match status" value="1"/>
</dbReference>
<dbReference type="SFLD" id="SFLDG01200">
    <property type="entry name" value="SUF1.1"/>
    <property type="match status" value="1"/>
</dbReference>
<dbReference type="InterPro" id="IPR026928">
    <property type="entry name" value="FAX/IsoI-like"/>
</dbReference>
<feature type="domain" description="Metaxin glutathione S-transferase" evidence="2">
    <location>
        <begin position="212"/>
        <end position="274"/>
    </location>
</feature>
<dbReference type="CDD" id="cd03193">
    <property type="entry name" value="GST_C_Metaxin"/>
    <property type="match status" value="1"/>
</dbReference>
<dbReference type="Pfam" id="PF17171">
    <property type="entry name" value="GST_C_6"/>
    <property type="match status" value="1"/>
</dbReference>
<evidence type="ECO:0000256" key="1">
    <source>
        <dbReference type="ARBA" id="ARBA00006475"/>
    </source>
</evidence>
<dbReference type="InterPro" id="IPR012336">
    <property type="entry name" value="Thioredoxin-like_fold"/>
</dbReference>
<comment type="similarity">
    <text evidence="1">Belongs to the FAX family.</text>
</comment>
<dbReference type="InterPro" id="IPR036282">
    <property type="entry name" value="Glutathione-S-Trfase_C_sf"/>
</dbReference>
<evidence type="ECO:0000313" key="4">
    <source>
        <dbReference type="EMBL" id="GMR36380.1"/>
    </source>
</evidence>
<dbReference type="SUPFAM" id="SSF47616">
    <property type="entry name" value="GST C-terminal domain-like"/>
    <property type="match status" value="1"/>
</dbReference>
<dbReference type="InterPro" id="IPR050931">
    <property type="entry name" value="Mito_Protein_Transport_Metaxin"/>
</dbReference>
<gene>
    <name evidence="4" type="ORF">PMAYCL1PPCAC_06575</name>
</gene>
<feature type="domain" description="Thioredoxin-like fold" evidence="3">
    <location>
        <begin position="67"/>
        <end position="158"/>
    </location>
</feature>
<dbReference type="EMBL" id="BTRK01000002">
    <property type="protein sequence ID" value="GMR36380.1"/>
    <property type="molecule type" value="Genomic_DNA"/>
</dbReference>
<accession>A0AAN5CA59</accession>
<dbReference type="SFLD" id="SFLDG01180">
    <property type="entry name" value="SUF1"/>
    <property type="match status" value="1"/>
</dbReference>
<organism evidence="4 5">
    <name type="scientific">Pristionchus mayeri</name>
    <dbReference type="NCBI Taxonomy" id="1317129"/>
    <lineage>
        <taxon>Eukaryota</taxon>
        <taxon>Metazoa</taxon>
        <taxon>Ecdysozoa</taxon>
        <taxon>Nematoda</taxon>
        <taxon>Chromadorea</taxon>
        <taxon>Rhabditida</taxon>
        <taxon>Rhabditina</taxon>
        <taxon>Diplogasteromorpha</taxon>
        <taxon>Diplogasteroidea</taxon>
        <taxon>Neodiplogasteridae</taxon>
        <taxon>Pristionchus</taxon>
    </lineage>
</organism>
<dbReference type="GO" id="GO:0005737">
    <property type="term" value="C:cytoplasm"/>
    <property type="evidence" value="ECO:0007669"/>
    <property type="project" value="TreeGrafter"/>
</dbReference>
<evidence type="ECO:0000259" key="3">
    <source>
        <dbReference type="Pfam" id="PF17172"/>
    </source>
</evidence>
<evidence type="ECO:0008006" key="6">
    <source>
        <dbReference type="Google" id="ProtNLM"/>
    </source>
</evidence>